<keyword evidence="3 5" id="KW-1133">Transmembrane helix</keyword>
<sequence>MSLPDGRPNRPVRPGLAVERTALAWRRTGLALATGALAGGRLLEQTFGPVAWLITAAALLAAGVVTFSAHTRSRAAHGVVPPSQRETTGSLVGRTGGRLVTACAAGAAVLGLIGLAIVLRLG</sequence>
<keyword evidence="8" id="KW-1185">Reference proteome</keyword>
<dbReference type="Proteomes" id="UP000321798">
    <property type="component" value="Unassembled WGS sequence"/>
</dbReference>
<reference evidence="7 8" key="1">
    <citation type="submission" date="2019-07" db="EMBL/GenBank/DDBJ databases">
        <title>Whole genome shotgun sequence of Cellulomonas soli NBRC 109434.</title>
        <authorList>
            <person name="Hosoyama A."/>
            <person name="Uohara A."/>
            <person name="Ohji S."/>
            <person name="Ichikawa N."/>
        </authorList>
    </citation>
    <scope>NUCLEOTIDE SEQUENCE [LARGE SCALE GENOMIC DNA]</scope>
    <source>
        <strain evidence="7 8">NBRC 109434</strain>
    </source>
</reference>
<proteinExistence type="predicted"/>
<organism evidence="7 8">
    <name type="scientific">Cellulomonas soli</name>
    <dbReference type="NCBI Taxonomy" id="931535"/>
    <lineage>
        <taxon>Bacteria</taxon>
        <taxon>Bacillati</taxon>
        <taxon>Actinomycetota</taxon>
        <taxon>Actinomycetes</taxon>
        <taxon>Micrococcales</taxon>
        <taxon>Cellulomonadaceae</taxon>
        <taxon>Cellulomonas</taxon>
    </lineage>
</organism>
<dbReference type="GO" id="GO:0012505">
    <property type="term" value="C:endomembrane system"/>
    <property type="evidence" value="ECO:0007669"/>
    <property type="project" value="UniProtKB-SubCell"/>
</dbReference>
<name>A0A512PIG3_9CELL</name>
<evidence type="ECO:0000256" key="3">
    <source>
        <dbReference type="ARBA" id="ARBA00022989"/>
    </source>
</evidence>
<dbReference type="RefSeq" id="WP_146954766.1">
    <property type="nucleotide sequence ID" value="NZ_BAABBJ010000006.1"/>
</dbReference>
<accession>A0A512PIG3</accession>
<comment type="subcellular location">
    <subcellularLocation>
        <location evidence="1">Endomembrane system</location>
        <topology evidence="1">Multi-pass membrane protein</topology>
    </subcellularLocation>
</comment>
<evidence type="ECO:0000256" key="4">
    <source>
        <dbReference type="ARBA" id="ARBA00023136"/>
    </source>
</evidence>
<evidence type="ECO:0000259" key="6">
    <source>
        <dbReference type="Pfam" id="PF02656"/>
    </source>
</evidence>
<keyword evidence="4 5" id="KW-0472">Membrane</keyword>
<keyword evidence="2 5" id="KW-0812">Transmembrane</keyword>
<evidence type="ECO:0000313" key="8">
    <source>
        <dbReference type="Proteomes" id="UP000321798"/>
    </source>
</evidence>
<dbReference type="AlphaFoldDB" id="A0A512PIG3"/>
<dbReference type="EMBL" id="BKAL01000020">
    <property type="protein sequence ID" value="GEP71001.1"/>
    <property type="molecule type" value="Genomic_DNA"/>
</dbReference>
<feature type="transmembrane region" description="Helical" evidence="5">
    <location>
        <begin position="99"/>
        <end position="119"/>
    </location>
</feature>
<gene>
    <name evidence="7" type="ORF">CSO01_37160</name>
</gene>
<evidence type="ECO:0000256" key="5">
    <source>
        <dbReference type="SAM" id="Phobius"/>
    </source>
</evidence>
<evidence type="ECO:0000256" key="1">
    <source>
        <dbReference type="ARBA" id="ARBA00004127"/>
    </source>
</evidence>
<protein>
    <recommendedName>
        <fullName evidence="6">DUF202 domain-containing protein</fullName>
    </recommendedName>
</protein>
<feature type="transmembrane region" description="Helical" evidence="5">
    <location>
        <begin position="50"/>
        <end position="69"/>
    </location>
</feature>
<dbReference type="InterPro" id="IPR003807">
    <property type="entry name" value="DUF202"/>
</dbReference>
<dbReference type="Pfam" id="PF02656">
    <property type="entry name" value="DUF202"/>
    <property type="match status" value="1"/>
</dbReference>
<evidence type="ECO:0000256" key="2">
    <source>
        <dbReference type="ARBA" id="ARBA00022692"/>
    </source>
</evidence>
<evidence type="ECO:0000313" key="7">
    <source>
        <dbReference type="EMBL" id="GEP71001.1"/>
    </source>
</evidence>
<feature type="domain" description="DUF202" evidence="6">
    <location>
        <begin position="13"/>
        <end position="71"/>
    </location>
</feature>
<comment type="caution">
    <text evidence="7">The sequence shown here is derived from an EMBL/GenBank/DDBJ whole genome shotgun (WGS) entry which is preliminary data.</text>
</comment>